<feature type="signal peptide" evidence="1">
    <location>
        <begin position="1"/>
        <end position="24"/>
    </location>
</feature>
<reference evidence="2 3" key="1">
    <citation type="journal article" date="2021" name="BMC Genomics">
        <title>Datura genome reveals duplications of psychoactive alkaloid biosynthetic genes and high mutation rate following tissue culture.</title>
        <authorList>
            <person name="Rajewski A."/>
            <person name="Carter-House D."/>
            <person name="Stajich J."/>
            <person name="Litt A."/>
        </authorList>
    </citation>
    <scope>NUCLEOTIDE SEQUENCE [LARGE SCALE GENOMIC DNA]</scope>
    <source>
        <strain evidence="2">AR-01</strain>
    </source>
</reference>
<organism evidence="2 3">
    <name type="scientific">Datura stramonium</name>
    <name type="common">Jimsonweed</name>
    <name type="synonym">Common thornapple</name>
    <dbReference type="NCBI Taxonomy" id="4076"/>
    <lineage>
        <taxon>Eukaryota</taxon>
        <taxon>Viridiplantae</taxon>
        <taxon>Streptophyta</taxon>
        <taxon>Embryophyta</taxon>
        <taxon>Tracheophyta</taxon>
        <taxon>Spermatophyta</taxon>
        <taxon>Magnoliopsida</taxon>
        <taxon>eudicotyledons</taxon>
        <taxon>Gunneridae</taxon>
        <taxon>Pentapetalae</taxon>
        <taxon>asterids</taxon>
        <taxon>lamiids</taxon>
        <taxon>Solanales</taxon>
        <taxon>Solanaceae</taxon>
        <taxon>Solanoideae</taxon>
        <taxon>Datureae</taxon>
        <taxon>Datura</taxon>
    </lineage>
</organism>
<dbReference type="PANTHER" id="PTHR30128">
    <property type="entry name" value="OUTER MEMBRANE PROTEIN, OMPA-RELATED"/>
    <property type="match status" value="1"/>
</dbReference>
<sequence>SLPSTTYLLPLLLLELLDIDLRDTRPGARGRDAAIDGSVLPLDLRIMEDIPSFMLLVSWKVKGPGTEICFSYFRFSFSFSLVVAVGGKVALLPIPFGTTDFLVHHIHEFTIHETVLILLKGVLFARNSHLIPDKANLGFCFPSDRPRRGGTCQFDVWGSVSDKGVVTHITGGTLRRVLLLLMGGSMISYGHKHPSGRGYWQELIESIIWAHNKLKVAPTFEAGRDNGIYFAPRNCMVPN</sequence>
<dbReference type="SUPFAM" id="SSF81558">
    <property type="entry name" value="Photosystem I subunits PsaA/PsaB"/>
    <property type="match status" value="1"/>
</dbReference>
<proteinExistence type="predicted"/>
<evidence type="ECO:0000256" key="1">
    <source>
        <dbReference type="SAM" id="SignalP"/>
    </source>
</evidence>
<protein>
    <submittedName>
        <fullName evidence="2">Uncharacterized protein</fullName>
    </submittedName>
</protein>
<dbReference type="PANTHER" id="PTHR30128:SF19">
    <property type="entry name" value="PHOTOSYSTEM I P700 CHLOROPHYLL A APOPROTEIN A1-RELATED"/>
    <property type="match status" value="1"/>
</dbReference>
<gene>
    <name evidence="2" type="ORF">HAX54_032730</name>
</gene>
<feature type="chain" id="PRO_5045679746" evidence="1">
    <location>
        <begin position="25"/>
        <end position="239"/>
    </location>
</feature>
<accession>A0ABS8SCT4</accession>
<dbReference type="PRINTS" id="PR00257">
    <property type="entry name" value="PHOTSYSPSAAB"/>
</dbReference>
<dbReference type="InterPro" id="IPR001280">
    <property type="entry name" value="PSI_PsaA/B"/>
</dbReference>
<dbReference type="Gene3D" id="1.20.1130.10">
    <property type="entry name" value="Photosystem I PsaA/PsaB"/>
    <property type="match status" value="2"/>
</dbReference>
<dbReference type="Proteomes" id="UP000823775">
    <property type="component" value="Unassembled WGS sequence"/>
</dbReference>
<keyword evidence="1" id="KW-0732">Signal</keyword>
<dbReference type="Pfam" id="PF00223">
    <property type="entry name" value="PsaA_PsaB"/>
    <property type="match status" value="2"/>
</dbReference>
<name>A0ABS8SCT4_DATST</name>
<evidence type="ECO:0000313" key="2">
    <source>
        <dbReference type="EMBL" id="MCD7456674.1"/>
    </source>
</evidence>
<feature type="non-terminal residue" evidence="2">
    <location>
        <position position="1"/>
    </location>
</feature>
<keyword evidence="3" id="KW-1185">Reference proteome</keyword>
<comment type="caution">
    <text evidence="2">The sequence shown here is derived from an EMBL/GenBank/DDBJ whole genome shotgun (WGS) entry which is preliminary data.</text>
</comment>
<evidence type="ECO:0000313" key="3">
    <source>
        <dbReference type="Proteomes" id="UP000823775"/>
    </source>
</evidence>
<dbReference type="InterPro" id="IPR036408">
    <property type="entry name" value="PSI_PsaA/B_sf"/>
</dbReference>
<dbReference type="EMBL" id="JACEIK010000417">
    <property type="protein sequence ID" value="MCD7456674.1"/>
    <property type="molecule type" value="Genomic_DNA"/>
</dbReference>